<dbReference type="RefSeq" id="WP_190254170.1">
    <property type="nucleotide sequence ID" value="NZ_BMPI01000040.1"/>
</dbReference>
<dbReference type="EMBL" id="BMPI01000040">
    <property type="protein sequence ID" value="GGM57234.1"/>
    <property type="molecule type" value="Genomic_DNA"/>
</dbReference>
<keyword evidence="3" id="KW-1185">Reference proteome</keyword>
<evidence type="ECO:0000313" key="3">
    <source>
        <dbReference type="Proteomes" id="UP000642070"/>
    </source>
</evidence>
<dbReference type="PROSITE" id="PS51257">
    <property type="entry name" value="PROKAR_LIPOPROTEIN"/>
    <property type="match status" value="1"/>
</dbReference>
<sequence>MRTRWQVLAVLAVVVGACVGLSFMASGLRQQNLRAVGEVTAVVDGRRPGTVVVRTERDALTTRWLVDDTAAATDVAGEADEVPDVPRTADCVGTVCYRVATTALRVEASGDGGRTYSTAWEIAGATYTMLTETYPQVGNPEEHLSSRSVVVHAVAGGHVVFVANGRDGLLYRDVGGAWRRLGAPASGEGCCYYEPALRVASDPQPLDLTRYAMAVVVLAILLSGAITAIRRRALRWTGAVAVLALAGFAGYGTRLAGHFPGAGMFPGFVLGVPLMLVMLAGGVALAARFVRGPAPRHPGPGSR</sequence>
<feature type="transmembrane region" description="Helical" evidence="1">
    <location>
        <begin position="236"/>
        <end position="253"/>
    </location>
</feature>
<protein>
    <submittedName>
        <fullName evidence="2">Uncharacterized protein</fullName>
    </submittedName>
</protein>
<proteinExistence type="predicted"/>
<keyword evidence="1" id="KW-0812">Transmembrane</keyword>
<comment type="caution">
    <text evidence="2">The sequence shown here is derived from an EMBL/GenBank/DDBJ whole genome shotgun (WGS) entry which is preliminary data.</text>
</comment>
<feature type="transmembrane region" description="Helical" evidence="1">
    <location>
        <begin position="265"/>
        <end position="287"/>
    </location>
</feature>
<gene>
    <name evidence="2" type="ORF">GCM10007977_068660</name>
</gene>
<name>A0A917U5P2_9ACTN</name>
<reference evidence="2" key="1">
    <citation type="journal article" date="2014" name="Int. J. Syst. Evol. Microbiol.">
        <title>Complete genome sequence of Corynebacterium casei LMG S-19264T (=DSM 44701T), isolated from a smear-ripened cheese.</title>
        <authorList>
            <consortium name="US DOE Joint Genome Institute (JGI-PGF)"/>
            <person name="Walter F."/>
            <person name="Albersmeier A."/>
            <person name="Kalinowski J."/>
            <person name="Ruckert C."/>
        </authorList>
    </citation>
    <scope>NUCLEOTIDE SEQUENCE</scope>
    <source>
        <strain evidence="2">JCM 19831</strain>
    </source>
</reference>
<keyword evidence="1" id="KW-0472">Membrane</keyword>
<dbReference type="AlphaFoldDB" id="A0A917U5P2"/>
<dbReference type="Proteomes" id="UP000642070">
    <property type="component" value="Unassembled WGS sequence"/>
</dbReference>
<reference evidence="2" key="2">
    <citation type="submission" date="2020-09" db="EMBL/GenBank/DDBJ databases">
        <authorList>
            <person name="Sun Q."/>
            <person name="Ohkuma M."/>
        </authorList>
    </citation>
    <scope>NUCLEOTIDE SEQUENCE</scope>
    <source>
        <strain evidence="2">JCM 19831</strain>
    </source>
</reference>
<accession>A0A917U5P2</accession>
<feature type="transmembrane region" description="Helical" evidence="1">
    <location>
        <begin position="211"/>
        <end position="229"/>
    </location>
</feature>
<keyword evidence="1" id="KW-1133">Transmembrane helix</keyword>
<organism evidence="2 3">
    <name type="scientific">Dactylosporangium sucinum</name>
    <dbReference type="NCBI Taxonomy" id="1424081"/>
    <lineage>
        <taxon>Bacteria</taxon>
        <taxon>Bacillati</taxon>
        <taxon>Actinomycetota</taxon>
        <taxon>Actinomycetes</taxon>
        <taxon>Micromonosporales</taxon>
        <taxon>Micromonosporaceae</taxon>
        <taxon>Dactylosporangium</taxon>
    </lineage>
</organism>
<evidence type="ECO:0000256" key="1">
    <source>
        <dbReference type="SAM" id="Phobius"/>
    </source>
</evidence>
<evidence type="ECO:0000313" key="2">
    <source>
        <dbReference type="EMBL" id="GGM57234.1"/>
    </source>
</evidence>